<dbReference type="InterPro" id="IPR026888">
    <property type="entry name" value="AcetylCoA_hyd_C"/>
</dbReference>
<dbReference type="GO" id="GO:0016747">
    <property type="term" value="F:acyltransferase activity, transferring groups other than amino-acyl groups"/>
    <property type="evidence" value="ECO:0007669"/>
    <property type="project" value="InterPro"/>
</dbReference>
<dbReference type="InterPro" id="IPR046433">
    <property type="entry name" value="ActCoA_hydro"/>
</dbReference>
<dbReference type="PROSITE" id="PS51186">
    <property type="entry name" value="GNAT"/>
    <property type="match status" value="1"/>
</dbReference>
<keyword evidence="2 4" id="KW-0808">Transferase</keyword>
<evidence type="ECO:0000256" key="1">
    <source>
        <dbReference type="ARBA" id="ARBA00009632"/>
    </source>
</evidence>
<dbReference type="InterPro" id="IPR038460">
    <property type="entry name" value="AcetylCoA_hyd_C_sf"/>
</dbReference>
<evidence type="ECO:0000259" key="3">
    <source>
        <dbReference type="PROSITE" id="PS51186"/>
    </source>
</evidence>
<proteinExistence type="inferred from homology"/>
<evidence type="ECO:0000313" key="4">
    <source>
        <dbReference type="EMBL" id="VBB43936.1"/>
    </source>
</evidence>
<dbReference type="InterPro" id="IPR037171">
    <property type="entry name" value="NagB/RpiA_transferase-like"/>
</dbReference>
<dbReference type="Gene3D" id="3.40.1080.10">
    <property type="entry name" value="Glutaconate Coenzyme A-transferase"/>
    <property type="match status" value="1"/>
</dbReference>
<name>A0A653A782_UNCDX</name>
<feature type="domain" description="N-acetyltransferase" evidence="3">
    <location>
        <begin position="463"/>
        <end position="624"/>
    </location>
</feature>
<sequence length="624" mass="68762">MPGSKNKNWKSKIVNPEKVLSKIRPGMSIFLGTAVAEPRTLVKSLMASEANNLQDLELIQLVSLGDAISIGDKYANKFRLKTFFAGWVASEAIKAGRVDLIPCRFSRVPSLIESGTIGIDAAFVQITPPDEAGYASLGVAVDVARQAMAKASLVVGEINAQVPRTFGDTFVHVDDFDFLVEATTPPFYFPRWPVTEVYDKIGANVASLIQDGSCLPFSIGPLYEALARHLVRKSNLGIHSPFFTDALMDLVKSGAVTNRRKSIFKGKSVAAHALGSAELMRWLDNNPLVEFQGVDVVADPKRIASIDRFVVTLPGRKVDFTGGIVLHSGKGNVGTQPGEAQEFFSGAWLSNGGKTILALPSRNLLGESNIVPSVRDYPNQFSARESLDIVVTEYGTAPLAGRTIRERALALIDIAHPDDRAELVRLAKKEHILYPDQTYLSESGKMYPEELATTQAFGGNLVLRFRAIRPSDVEQMRRLFYRFSDNAVYYRYFSPIKTMPHAKMQEYVNVDYRKTMSIVGLIGEPGEGTIIAEARYVRLPDRPYADVAFVVDEAFQGKGIATYLFQMLINIARNRGIEGFKADVLASNKAMIKVFEKSPFPLKAVLDSGVYELIIPFHGEKEEP</sequence>
<dbReference type="EMBL" id="UPXX01000027">
    <property type="protein sequence ID" value="VBB43936.1"/>
    <property type="molecule type" value="Genomic_DNA"/>
</dbReference>
<dbReference type="PANTHER" id="PTHR21432">
    <property type="entry name" value="ACETYL-COA HYDROLASE-RELATED"/>
    <property type="match status" value="1"/>
</dbReference>
<protein>
    <submittedName>
        <fullName evidence="4">Acetyltransferase, GNAT family</fullName>
    </submittedName>
</protein>
<dbReference type="Pfam" id="PF13336">
    <property type="entry name" value="AcetylCoA_hyd_C"/>
    <property type="match status" value="1"/>
</dbReference>
<dbReference type="Gene3D" id="3.30.750.70">
    <property type="entry name" value="4-hydroxybutyrate coenzyme like domains"/>
    <property type="match status" value="1"/>
</dbReference>
<dbReference type="PANTHER" id="PTHR21432:SF20">
    <property type="entry name" value="ACETYL-COA HYDROLASE"/>
    <property type="match status" value="1"/>
</dbReference>
<dbReference type="Gene3D" id="3.40.630.30">
    <property type="match status" value="1"/>
</dbReference>
<dbReference type="Pfam" id="PF00583">
    <property type="entry name" value="Acetyltransf_1"/>
    <property type="match status" value="1"/>
</dbReference>
<gene>
    <name evidence="4" type="ORF">TRIP_B330120</name>
</gene>
<dbReference type="Gene3D" id="3.40.1080.20">
    <property type="entry name" value="Acetyl-CoA hydrolase/transferase C-terminal domain"/>
    <property type="match status" value="1"/>
</dbReference>
<evidence type="ECO:0000256" key="2">
    <source>
        <dbReference type="ARBA" id="ARBA00022679"/>
    </source>
</evidence>
<dbReference type="InterPro" id="IPR016181">
    <property type="entry name" value="Acyl_CoA_acyltransferase"/>
</dbReference>
<organism evidence="4">
    <name type="scientific">Uncultured Desulfatiglans sp</name>
    <dbReference type="NCBI Taxonomy" id="1748965"/>
    <lineage>
        <taxon>Bacteria</taxon>
        <taxon>Pseudomonadati</taxon>
        <taxon>Thermodesulfobacteriota</taxon>
        <taxon>Desulfobacteria</taxon>
        <taxon>Desulfatiglandales</taxon>
        <taxon>Desulfatiglandaceae</taxon>
        <taxon>Desulfatiglans</taxon>
        <taxon>environmental samples</taxon>
    </lineage>
</organism>
<reference evidence="4" key="1">
    <citation type="submission" date="2018-07" db="EMBL/GenBank/DDBJ databases">
        <authorList>
            <consortium name="Genoscope - CEA"/>
            <person name="William W."/>
        </authorList>
    </citation>
    <scope>NUCLEOTIDE SEQUENCE</scope>
    <source>
        <strain evidence="4">IK1</strain>
    </source>
</reference>
<dbReference type="GO" id="GO:0008775">
    <property type="term" value="F:acetate CoA-transferase activity"/>
    <property type="evidence" value="ECO:0007669"/>
    <property type="project" value="InterPro"/>
</dbReference>
<comment type="similarity">
    <text evidence="1">Belongs to the acetyl-CoA hydrolase/transferase family.</text>
</comment>
<dbReference type="InterPro" id="IPR000182">
    <property type="entry name" value="GNAT_dom"/>
</dbReference>
<accession>A0A653A782</accession>
<dbReference type="GO" id="GO:0006083">
    <property type="term" value="P:acetate metabolic process"/>
    <property type="evidence" value="ECO:0007669"/>
    <property type="project" value="InterPro"/>
</dbReference>
<dbReference type="InterPro" id="IPR003702">
    <property type="entry name" value="ActCoA_hydro_N"/>
</dbReference>
<dbReference type="Pfam" id="PF02550">
    <property type="entry name" value="AcetylCoA_hydro"/>
    <property type="match status" value="1"/>
</dbReference>
<dbReference type="CDD" id="cd04301">
    <property type="entry name" value="NAT_SF"/>
    <property type="match status" value="1"/>
</dbReference>
<dbReference type="SUPFAM" id="SSF55729">
    <property type="entry name" value="Acyl-CoA N-acyltransferases (Nat)"/>
    <property type="match status" value="1"/>
</dbReference>
<dbReference type="SUPFAM" id="SSF100950">
    <property type="entry name" value="NagB/RpiA/CoA transferase-like"/>
    <property type="match status" value="2"/>
</dbReference>
<dbReference type="AlphaFoldDB" id="A0A653A782"/>